<gene>
    <name evidence="1" type="ORF">A3I30_02540</name>
</gene>
<dbReference type="AlphaFoldDB" id="A0A1F5CB21"/>
<dbReference type="Proteomes" id="UP000177197">
    <property type="component" value="Unassembled WGS sequence"/>
</dbReference>
<comment type="caution">
    <text evidence="1">The sequence shown here is derived from an EMBL/GenBank/DDBJ whole genome shotgun (WGS) entry which is preliminary data.</text>
</comment>
<name>A0A1F5CB21_9BACT</name>
<evidence type="ECO:0000313" key="2">
    <source>
        <dbReference type="Proteomes" id="UP000177197"/>
    </source>
</evidence>
<evidence type="ECO:0000313" key="1">
    <source>
        <dbReference type="EMBL" id="OGD40079.1"/>
    </source>
</evidence>
<proteinExistence type="predicted"/>
<sequence length="169" mass="19757">MAEKNIKDFIISLNLKKNPVEELRYDQLNNELKIYITPKSKTLTIEDFEFSHDGEEINLENIKILGGLMARLRFNKEKNIYWSAILSKDGIRQPIEYKELTEELRNHVAGIKTLIIFNEKGPSFTWSENKSRLQILAQNQNGHFHDEFLEFSLASADLKNEISRILTLF</sequence>
<protein>
    <submittedName>
        <fullName evidence="1">Uncharacterized protein</fullName>
    </submittedName>
</protein>
<organism evidence="1 2">
    <name type="scientific">Candidatus Azambacteria bacterium RIFCSPLOWO2_02_FULL_44_14</name>
    <dbReference type="NCBI Taxonomy" id="1797306"/>
    <lineage>
        <taxon>Bacteria</taxon>
        <taxon>Candidatus Azamiibacteriota</taxon>
    </lineage>
</organism>
<dbReference type="EMBL" id="MEYV01000013">
    <property type="protein sequence ID" value="OGD40079.1"/>
    <property type="molecule type" value="Genomic_DNA"/>
</dbReference>
<reference evidence="1 2" key="1">
    <citation type="journal article" date="2016" name="Nat. Commun.">
        <title>Thousands of microbial genomes shed light on interconnected biogeochemical processes in an aquifer system.</title>
        <authorList>
            <person name="Anantharaman K."/>
            <person name="Brown C.T."/>
            <person name="Hug L.A."/>
            <person name="Sharon I."/>
            <person name="Castelle C.J."/>
            <person name="Probst A.J."/>
            <person name="Thomas B.C."/>
            <person name="Singh A."/>
            <person name="Wilkins M.J."/>
            <person name="Karaoz U."/>
            <person name="Brodie E.L."/>
            <person name="Williams K.H."/>
            <person name="Hubbard S.S."/>
            <person name="Banfield J.F."/>
        </authorList>
    </citation>
    <scope>NUCLEOTIDE SEQUENCE [LARGE SCALE GENOMIC DNA]</scope>
</reference>
<accession>A0A1F5CB21</accession>